<dbReference type="GO" id="GO:0005635">
    <property type="term" value="C:nuclear envelope"/>
    <property type="evidence" value="ECO:0000318"/>
    <property type="project" value="GO_Central"/>
</dbReference>
<protein>
    <submittedName>
        <fullName evidence="3">Nuclear pore complex protein NUP1</fullName>
    </submittedName>
</protein>
<feature type="region of interest" description="Disordered" evidence="1">
    <location>
        <begin position="1"/>
        <end position="48"/>
    </location>
</feature>
<organism evidence="2 3">
    <name type="scientific">Spinacia oleracea</name>
    <name type="common">Spinach</name>
    <dbReference type="NCBI Taxonomy" id="3562"/>
    <lineage>
        <taxon>Eukaryota</taxon>
        <taxon>Viridiplantae</taxon>
        <taxon>Streptophyta</taxon>
        <taxon>Embryophyta</taxon>
        <taxon>Tracheophyta</taxon>
        <taxon>Spermatophyta</taxon>
        <taxon>Magnoliopsida</taxon>
        <taxon>eudicotyledons</taxon>
        <taxon>Gunneridae</taxon>
        <taxon>Pentapetalae</taxon>
        <taxon>Caryophyllales</taxon>
        <taxon>Chenopodiaceae</taxon>
        <taxon>Chenopodioideae</taxon>
        <taxon>Anserineae</taxon>
        <taxon>Spinacia</taxon>
    </lineage>
</organism>
<feature type="compositionally biased region" description="Basic and acidic residues" evidence="1">
    <location>
        <begin position="503"/>
        <end position="518"/>
    </location>
</feature>
<feature type="compositionally biased region" description="Polar residues" evidence="1">
    <location>
        <begin position="333"/>
        <end position="345"/>
    </location>
</feature>
<feature type="compositionally biased region" description="Basic and acidic residues" evidence="1">
    <location>
        <begin position="452"/>
        <end position="464"/>
    </location>
</feature>
<evidence type="ECO:0000313" key="2">
    <source>
        <dbReference type="Proteomes" id="UP000813463"/>
    </source>
</evidence>
<dbReference type="KEGG" id="soe:110798306"/>
<feature type="compositionally biased region" description="Basic residues" evidence="1">
    <location>
        <begin position="1250"/>
        <end position="1262"/>
    </location>
</feature>
<dbReference type="AlphaFoldDB" id="A0A9R0J371"/>
<proteinExistence type="predicted"/>
<reference evidence="3" key="2">
    <citation type="submission" date="2025-08" db="UniProtKB">
        <authorList>
            <consortium name="RefSeq"/>
        </authorList>
    </citation>
    <scope>IDENTIFICATION</scope>
    <source>
        <tissue evidence="3">Leaf</tissue>
    </source>
</reference>
<feature type="region of interest" description="Disordered" evidence="1">
    <location>
        <begin position="452"/>
        <end position="472"/>
    </location>
</feature>
<evidence type="ECO:0000256" key="1">
    <source>
        <dbReference type="SAM" id="MobiDB-lite"/>
    </source>
</evidence>
<dbReference type="GO" id="GO:0016973">
    <property type="term" value="P:poly(A)+ mRNA export from nucleus"/>
    <property type="evidence" value="ECO:0000318"/>
    <property type="project" value="GO_Central"/>
</dbReference>
<gene>
    <name evidence="3" type="primary">LOC110798306</name>
</gene>
<feature type="region of interest" description="Disordered" evidence="1">
    <location>
        <begin position="1238"/>
        <end position="1262"/>
    </location>
</feature>
<dbReference type="PANTHER" id="PTHR33416:SF20">
    <property type="entry name" value="NUCLEAR PORE COMPLEX PROTEIN NUP1"/>
    <property type="match status" value="1"/>
</dbReference>
<evidence type="ECO:0000313" key="3">
    <source>
        <dbReference type="RefSeq" id="XP_021859175.2"/>
    </source>
</evidence>
<dbReference type="GO" id="GO:0071763">
    <property type="term" value="P:nuclear membrane organization"/>
    <property type="evidence" value="ECO:0000318"/>
    <property type="project" value="GO_Central"/>
</dbReference>
<feature type="region of interest" description="Disordered" evidence="1">
    <location>
        <begin position="787"/>
        <end position="807"/>
    </location>
</feature>
<feature type="region of interest" description="Disordered" evidence="1">
    <location>
        <begin position="503"/>
        <end position="526"/>
    </location>
</feature>
<dbReference type="RefSeq" id="XP_021859175.2">
    <property type="nucleotide sequence ID" value="XM_022003483.2"/>
</dbReference>
<reference evidence="2" key="1">
    <citation type="journal article" date="2021" name="Nat. Commun.">
        <title>Genomic analyses provide insights into spinach domestication and the genetic basis of agronomic traits.</title>
        <authorList>
            <person name="Cai X."/>
            <person name="Sun X."/>
            <person name="Xu C."/>
            <person name="Sun H."/>
            <person name="Wang X."/>
            <person name="Ge C."/>
            <person name="Zhang Z."/>
            <person name="Wang Q."/>
            <person name="Fei Z."/>
            <person name="Jiao C."/>
            <person name="Wang Q."/>
        </authorList>
    </citation>
    <scope>NUCLEOTIDE SEQUENCE [LARGE SCALE GENOMIC DNA]</scope>
    <source>
        <strain evidence="2">cv. Varoflay</strain>
    </source>
</reference>
<dbReference type="PANTHER" id="PTHR33416">
    <property type="entry name" value="NUCLEAR PORE COMPLEX PROTEIN NUP1"/>
    <property type="match status" value="1"/>
</dbReference>
<feature type="region of interest" description="Disordered" evidence="1">
    <location>
        <begin position="105"/>
        <end position="124"/>
    </location>
</feature>
<name>A0A9R0J371_SPIOL</name>
<dbReference type="GeneID" id="110798306"/>
<accession>A0A9R0J371</accession>
<dbReference type="Proteomes" id="UP000813463">
    <property type="component" value="Chromosome 2"/>
</dbReference>
<keyword evidence="2" id="KW-1185">Reference proteome</keyword>
<sequence>MATEASGGAGGKFRKKPVRKSQATPYDRPPTALRPTQLVGGGGEREKNSWLSKLVDPASRLITAGAHKIFSSVFRKRLLPPPPPPQHSPGERTEIRDVQPEITTKVGSSGTKEPLVYKGNDSGGVSESSGVADLEYILKQKTFTRSEIDHLSALLLSRTVDNLAGDEKGRSELDTSDKKVAHSRREILTNLPAIENGGERVLPAVISTPVVRSKVVEDVVASPAELAKAYMGSRPTKASPSVLGPKSDMAREDLSAPYNPFFKQKSPAVSVIQRPTSEIGASANGYMTPRYRGRSAIYSMGRTPYSRHHPTDIFKSAEMAFDTHGASSSSSSHNTTETQQLSGSKKQVLKRRSSALESDIGFVGPIRRIRQKPNLLHHKILSLPASGVPHIKHGYGALTEATEVPSSIDWSSNHRSSSKALAENGVHSTSNGYVPSQSIETAQKIFQHLDKFSSKGKSPEKKCEIMGGSSAAKMTTDMREGLAHKSMSTESLKVLQTIQDSRKENGLMDSSNAHDHSLKTSPRVEGGTTQRIVIPSVEDGAEAGSSKKALEYMNHRSSFDQQQKKRSFQMSAHEDYLELDDDVHTNGVASAPMIKGVECNKLAESSAAFSDNPQSAAVSAVKPIAPEIKPSLNSLGSNKEESLPDGSAAQAFSGFTIPTGLLTSSTTSTSKQAAVSSQFTAEINKFSSNSAEVVPISFYPSSSVVESTAAKDIKPELSISSTEAANKADELDKTAKGNTLHFGDVSKKMEGSVSSSGKSLFSFETQPNGATLTNVPSTVSVSRVTSSPVPISSSSNDQRLAPVSVSSSPSLSISNGNAVSTLSDTSAGTVINTATTGGMPIFGSNTSQFSTSIAPAVPFGSNLQFGSPSVPFTPAAATSASESVVNSGAKLSDSAFCNATSGQFSAKPTETASVGNNIFGFSASTLKSTSSETPPVLQAAIFSSQASSSAVASTTSIAGLSSQSAPSASSHVFGFSAPSSAYLSTGANPFTTGSGSASSVFGLSSVTAPVSSSSNTTSNIFGLQSSKPAVTGSTFGASGFQFGLKASEASATSNSTPIVFGATSSSSAAKNSTPLVFGAASSSSAANSASFTFGATSSAANSAPFAFGAVSSASAFSVPSAAASAPVSNTLFSSQPALFGGSTPSPFGFGSTPPVGNNDRIGMEDSMAEDSVQVPTPAAPVFGQAISASPSSFVFNGAAPSAGSPFQFAGQQNQFAAQNTPFQPSASLEFNAGGAGSFSVGSGGGDKANRRIVKVKKGIRRK</sequence>
<feature type="region of interest" description="Disordered" evidence="1">
    <location>
        <begin position="323"/>
        <end position="348"/>
    </location>
</feature>